<dbReference type="Proteomes" id="UP001172155">
    <property type="component" value="Unassembled WGS sequence"/>
</dbReference>
<dbReference type="PANTHER" id="PTHR24148">
    <property type="entry name" value="ANKYRIN REPEAT DOMAIN-CONTAINING PROTEIN 39 HOMOLOG-RELATED"/>
    <property type="match status" value="1"/>
</dbReference>
<evidence type="ECO:0000313" key="2">
    <source>
        <dbReference type="EMBL" id="KAK0753795.1"/>
    </source>
</evidence>
<feature type="domain" description="Heterokaryon incompatibility" evidence="1">
    <location>
        <begin position="42"/>
        <end position="174"/>
    </location>
</feature>
<dbReference type="EMBL" id="JAUKUD010000001">
    <property type="protein sequence ID" value="KAK0753795.1"/>
    <property type="molecule type" value="Genomic_DNA"/>
</dbReference>
<name>A0AA40KCE3_9PEZI</name>
<proteinExistence type="predicted"/>
<reference evidence="2" key="1">
    <citation type="submission" date="2023-06" db="EMBL/GenBank/DDBJ databases">
        <title>Genome-scale phylogeny and comparative genomics of the fungal order Sordariales.</title>
        <authorList>
            <consortium name="Lawrence Berkeley National Laboratory"/>
            <person name="Hensen N."/>
            <person name="Bonometti L."/>
            <person name="Westerberg I."/>
            <person name="Brannstrom I.O."/>
            <person name="Guillou S."/>
            <person name="Cros-Aarteil S."/>
            <person name="Calhoun S."/>
            <person name="Haridas S."/>
            <person name="Kuo A."/>
            <person name="Mondo S."/>
            <person name="Pangilinan J."/>
            <person name="Riley R."/>
            <person name="LaButti K."/>
            <person name="Andreopoulos B."/>
            <person name="Lipzen A."/>
            <person name="Chen C."/>
            <person name="Yanf M."/>
            <person name="Daum C."/>
            <person name="Ng V."/>
            <person name="Clum A."/>
            <person name="Steindorff A."/>
            <person name="Ohm R."/>
            <person name="Martin F."/>
            <person name="Silar P."/>
            <person name="Natvig D."/>
            <person name="Lalanne C."/>
            <person name="Gautier V."/>
            <person name="Ament-velasquez S.L."/>
            <person name="Kruys A."/>
            <person name="Hutchinson M.I."/>
            <person name="Powell A.J."/>
            <person name="Barry K."/>
            <person name="Miller A.N."/>
            <person name="Grigoriev I.V."/>
            <person name="Debuchy R."/>
            <person name="Gladieux P."/>
            <person name="Thoren M.H."/>
            <person name="Johannesson H."/>
        </authorList>
    </citation>
    <scope>NUCLEOTIDE SEQUENCE</scope>
    <source>
        <strain evidence="2">SMH3187-1</strain>
    </source>
</reference>
<dbReference type="AlphaFoldDB" id="A0AA40KCE3"/>
<dbReference type="Pfam" id="PF06985">
    <property type="entry name" value="HET"/>
    <property type="match status" value="1"/>
</dbReference>
<evidence type="ECO:0000313" key="3">
    <source>
        <dbReference type="Proteomes" id="UP001172155"/>
    </source>
</evidence>
<sequence length="268" mass="29832">VYAPLSKNHVKEIRLLRLLKAGFNDAIHGELVIAPLQDQMAFTALSYTWADEDGDSSRNSAIYLGRHWDMFPVTQNCAAALRRMRLHDRDLMVWVDAICIDQGNHVERNHQVGLMTEVYSCAQEVFVYLGDGRLEISSMLTKVRWPKERATITLAAAQRFFSLAYFSRIWVVQEVANAKSVSLVPSFATHVPGWIKAEYTKSKPSCQDFAQLLLDTSTSTHASDPRDSVFALFGLAKDSGSQGLVADYTLTLPEVYIGAAAFAILNLG</sequence>
<organism evidence="2 3">
    <name type="scientific">Schizothecium vesticola</name>
    <dbReference type="NCBI Taxonomy" id="314040"/>
    <lineage>
        <taxon>Eukaryota</taxon>
        <taxon>Fungi</taxon>
        <taxon>Dikarya</taxon>
        <taxon>Ascomycota</taxon>
        <taxon>Pezizomycotina</taxon>
        <taxon>Sordariomycetes</taxon>
        <taxon>Sordariomycetidae</taxon>
        <taxon>Sordariales</taxon>
        <taxon>Schizotheciaceae</taxon>
        <taxon>Schizothecium</taxon>
    </lineage>
</organism>
<protein>
    <submittedName>
        <fullName evidence="2">Heterokaryon incompatibility protein-domain-containing protein</fullName>
    </submittedName>
</protein>
<evidence type="ECO:0000259" key="1">
    <source>
        <dbReference type="Pfam" id="PF06985"/>
    </source>
</evidence>
<gene>
    <name evidence="2" type="ORF">B0T18DRAFT_309877</name>
</gene>
<accession>A0AA40KCE3</accession>
<dbReference type="InterPro" id="IPR052895">
    <property type="entry name" value="HetReg/Transcr_Mod"/>
</dbReference>
<feature type="non-terminal residue" evidence="2">
    <location>
        <position position="1"/>
    </location>
</feature>
<dbReference type="PANTHER" id="PTHR24148:SF81">
    <property type="entry name" value="HETEROKARYON INCOMPATIBILITY DOMAIN-CONTAINING PROTEIN"/>
    <property type="match status" value="1"/>
</dbReference>
<feature type="non-terminal residue" evidence="2">
    <location>
        <position position="268"/>
    </location>
</feature>
<keyword evidence="3" id="KW-1185">Reference proteome</keyword>
<comment type="caution">
    <text evidence="2">The sequence shown here is derived from an EMBL/GenBank/DDBJ whole genome shotgun (WGS) entry which is preliminary data.</text>
</comment>
<dbReference type="InterPro" id="IPR010730">
    <property type="entry name" value="HET"/>
</dbReference>